<dbReference type="AlphaFoldDB" id="A0A183U9M3"/>
<reference evidence="1 2" key="2">
    <citation type="submission" date="2018-11" db="EMBL/GenBank/DDBJ databases">
        <authorList>
            <consortium name="Pathogen Informatics"/>
        </authorList>
    </citation>
    <scope>NUCLEOTIDE SEQUENCE [LARGE SCALE GENOMIC DNA]</scope>
</reference>
<organism evidence="2 3">
    <name type="scientific">Toxocara canis</name>
    <name type="common">Canine roundworm</name>
    <dbReference type="NCBI Taxonomy" id="6265"/>
    <lineage>
        <taxon>Eukaryota</taxon>
        <taxon>Metazoa</taxon>
        <taxon>Ecdysozoa</taxon>
        <taxon>Nematoda</taxon>
        <taxon>Chromadorea</taxon>
        <taxon>Rhabditida</taxon>
        <taxon>Spirurina</taxon>
        <taxon>Ascaridomorpha</taxon>
        <taxon>Ascaridoidea</taxon>
        <taxon>Toxocaridae</taxon>
        <taxon>Toxocara</taxon>
    </lineage>
</organism>
<protein>
    <submittedName>
        <fullName evidence="3">DUF3700 domain-containing protein</fullName>
    </submittedName>
</protein>
<gene>
    <name evidence="1" type="ORF">TCNE_LOCUS5194</name>
</gene>
<evidence type="ECO:0000313" key="1">
    <source>
        <dbReference type="EMBL" id="VDM34467.1"/>
    </source>
</evidence>
<evidence type="ECO:0000313" key="2">
    <source>
        <dbReference type="Proteomes" id="UP000050794"/>
    </source>
</evidence>
<evidence type="ECO:0000313" key="3">
    <source>
        <dbReference type="WBParaSite" id="TCNE_0000519301-mRNA-1"/>
    </source>
</evidence>
<keyword evidence="2" id="KW-1185">Reference proteome</keyword>
<sequence length="89" mass="10064">MRADINTAPSHHRTVRIENIGDELLDEEDGEGGARLYIWGTRICVVDVQRAFRRFLQEFKPSKVADDENVVMLASSQSTGLLVVLVFFN</sequence>
<dbReference type="Proteomes" id="UP000050794">
    <property type="component" value="Unassembled WGS sequence"/>
</dbReference>
<reference evidence="3" key="1">
    <citation type="submission" date="2016-06" db="UniProtKB">
        <authorList>
            <consortium name="WormBaseParasite"/>
        </authorList>
    </citation>
    <scope>IDENTIFICATION</scope>
</reference>
<proteinExistence type="predicted"/>
<dbReference type="EMBL" id="UYWY01011789">
    <property type="protein sequence ID" value="VDM34467.1"/>
    <property type="molecule type" value="Genomic_DNA"/>
</dbReference>
<dbReference type="WBParaSite" id="TCNE_0000519301-mRNA-1">
    <property type="protein sequence ID" value="TCNE_0000519301-mRNA-1"/>
    <property type="gene ID" value="TCNE_0000519301"/>
</dbReference>
<name>A0A183U9M3_TOXCA</name>
<accession>A0A183U9M3</accession>